<name>A0ABR4LDQ7_9EURO</name>
<dbReference type="InterPro" id="IPR036291">
    <property type="entry name" value="NAD(P)-bd_dom_sf"/>
</dbReference>
<evidence type="ECO:0000256" key="3">
    <source>
        <dbReference type="ARBA" id="ARBA00023002"/>
    </source>
</evidence>
<evidence type="ECO:0000256" key="2">
    <source>
        <dbReference type="ARBA" id="ARBA00022857"/>
    </source>
</evidence>
<organism evidence="4 5">
    <name type="scientific">Aspergillus lucknowensis</name>
    <dbReference type="NCBI Taxonomy" id="176173"/>
    <lineage>
        <taxon>Eukaryota</taxon>
        <taxon>Fungi</taxon>
        <taxon>Dikarya</taxon>
        <taxon>Ascomycota</taxon>
        <taxon>Pezizomycotina</taxon>
        <taxon>Eurotiomycetes</taxon>
        <taxon>Eurotiomycetidae</taxon>
        <taxon>Eurotiales</taxon>
        <taxon>Aspergillaceae</taxon>
        <taxon>Aspergillus</taxon>
        <taxon>Aspergillus subgen. Nidulantes</taxon>
    </lineage>
</organism>
<dbReference type="InterPro" id="IPR002347">
    <property type="entry name" value="SDR_fam"/>
</dbReference>
<keyword evidence="5" id="KW-1185">Reference proteome</keyword>
<accession>A0ABR4LDQ7</accession>
<dbReference type="RefSeq" id="XP_070881650.1">
    <property type="nucleotide sequence ID" value="XM_071034722.1"/>
</dbReference>
<dbReference type="Gene3D" id="3.40.50.720">
    <property type="entry name" value="NAD(P)-binding Rossmann-like Domain"/>
    <property type="match status" value="1"/>
</dbReference>
<keyword evidence="2" id="KW-0521">NADP</keyword>
<protein>
    <recommendedName>
        <fullName evidence="6">NAD(P)-binding protein</fullName>
    </recommendedName>
</protein>
<dbReference type="SUPFAM" id="SSF51735">
    <property type="entry name" value="NAD(P)-binding Rossmann-fold domains"/>
    <property type="match status" value="1"/>
</dbReference>
<evidence type="ECO:0000313" key="5">
    <source>
        <dbReference type="Proteomes" id="UP001610432"/>
    </source>
</evidence>
<dbReference type="Proteomes" id="UP001610432">
    <property type="component" value="Unassembled WGS sequence"/>
</dbReference>
<dbReference type="PANTHER" id="PTHR24320">
    <property type="entry name" value="RETINOL DEHYDROGENASE"/>
    <property type="match status" value="1"/>
</dbReference>
<evidence type="ECO:0000256" key="1">
    <source>
        <dbReference type="ARBA" id="ARBA00006484"/>
    </source>
</evidence>
<dbReference type="Pfam" id="PF00106">
    <property type="entry name" value="adh_short"/>
    <property type="match status" value="1"/>
</dbReference>
<sequence length="351" mass="38929">MVVQPPPRWWCLWNALRGTNNTTITTAQVPVPELTGKWIIITGSNNGIGFEAAKTFATAGANLILACRDPPARERHPNAAVAECKELANSAGHEPTIEWWEIDMADLSTVEAFAARWLATKRPLDILCNNAGISPPATDVRTKDGFALVHQVNFLSHVLLTLRLVESLAMSTEPRVVCTTSCFHFLGRFDMEHFNAGEGMLGDPYGNNKLFFQMWLVELQHRFLRSASYRHITVNGIHPGYVYSGIWDNPRPDAGWTLRFPLLKYLASWLAITPEQGSRAIVYAATSAEFAPNPDVQGVGVIGGKGGGHYINRIWEAEAMPYCYDEEARLEVWGRVAEELNLAERGVEGIP</sequence>
<evidence type="ECO:0000313" key="4">
    <source>
        <dbReference type="EMBL" id="KAL2862671.1"/>
    </source>
</evidence>
<dbReference type="EMBL" id="JBFXLQ010000063">
    <property type="protein sequence ID" value="KAL2862671.1"/>
    <property type="molecule type" value="Genomic_DNA"/>
</dbReference>
<comment type="caution">
    <text evidence="4">The sequence shown here is derived from an EMBL/GenBank/DDBJ whole genome shotgun (WGS) entry which is preliminary data.</text>
</comment>
<comment type="similarity">
    <text evidence="1">Belongs to the short-chain dehydrogenases/reductases (SDR) family.</text>
</comment>
<gene>
    <name evidence="4" type="ORF">BJX67DRAFT_391110</name>
</gene>
<evidence type="ECO:0008006" key="6">
    <source>
        <dbReference type="Google" id="ProtNLM"/>
    </source>
</evidence>
<reference evidence="4 5" key="1">
    <citation type="submission" date="2024-07" db="EMBL/GenBank/DDBJ databases">
        <title>Section-level genome sequencing and comparative genomics of Aspergillus sections Usti and Cavernicolus.</title>
        <authorList>
            <consortium name="Lawrence Berkeley National Laboratory"/>
            <person name="Nybo J.L."/>
            <person name="Vesth T.C."/>
            <person name="Theobald S."/>
            <person name="Frisvad J.C."/>
            <person name="Larsen T.O."/>
            <person name="Kjaerboelling I."/>
            <person name="Rothschild-Mancinelli K."/>
            <person name="Lyhne E.K."/>
            <person name="Kogle M.E."/>
            <person name="Barry K."/>
            <person name="Clum A."/>
            <person name="Na H."/>
            <person name="Ledsgaard L."/>
            <person name="Lin J."/>
            <person name="Lipzen A."/>
            <person name="Kuo A."/>
            <person name="Riley R."/>
            <person name="Mondo S."/>
            <person name="Labutti K."/>
            <person name="Haridas S."/>
            <person name="Pangalinan J."/>
            <person name="Salamov A.A."/>
            <person name="Simmons B.A."/>
            <person name="Magnuson J.K."/>
            <person name="Chen J."/>
            <person name="Drula E."/>
            <person name="Henrissat B."/>
            <person name="Wiebenga A."/>
            <person name="Lubbers R.J."/>
            <person name="Gomes A.C."/>
            <person name="Macurrencykelacurrency M.R."/>
            <person name="Stajich J."/>
            <person name="Grigoriev I.V."/>
            <person name="Mortensen U.H."/>
            <person name="De Vries R.P."/>
            <person name="Baker S.E."/>
            <person name="Andersen M.R."/>
        </authorList>
    </citation>
    <scope>NUCLEOTIDE SEQUENCE [LARGE SCALE GENOMIC DNA]</scope>
    <source>
        <strain evidence="4 5">CBS 449.75</strain>
    </source>
</reference>
<dbReference type="PRINTS" id="PR00081">
    <property type="entry name" value="GDHRDH"/>
</dbReference>
<dbReference type="PANTHER" id="PTHR24320:SF152">
    <property type="entry name" value="SHORT-CHAIN DEHYDROGENASE_REDUCTASE FAMILY PROTEIN"/>
    <property type="match status" value="1"/>
</dbReference>
<proteinExistence type="inferred from homology"/>
<dbReference type="GeneID" id="98149794"/>
<keyword evidence="3" id="KW-0560">Oxidoreductase</keyword>